<feature type="domain" description="Probable ATP-binding protein BrxC winged helix-turn-helix" evidence="1">
    <location>
        <begin position="200"/>
        <end position="320"/>
    </location>
</feature>
<evidence type="ECO:0000313" key="5">
    <source>
        <dbReference type="Proteomes" id="UP000824078"/>
    </source>
</evidence>
<dbReference type="InterPro" id="IPR058037">
    <property type="entry name" value="BREX_BrxC_helical"/>
</dbReference>
<dbReference type="AlphaFoldDB" id="A0A9D1HW08"/>
<name>A0A9D1HW08_9ACTN</name>
<dbReference type="Proteomes" id="UP000824078">
    <property type="component" value="Unassembled WGS sequence"/>
</dbReference>
<dbReference type="InterPro" id="IPR058036">
    <property type="entry name" value="BREX_BrxC_4th"/>
</dbReference>
<organism evidence="4 5">
    <name type="scientific">Candidatus Coprovicinus avistercoris</name>
    <dbReference type="NCBI Taxonomy" id="2840754"/>
    <lineage>
        <taxon>Bacteria</taxon>
        <taxon>Bacillati</taxon>
        <taxon>Actinomycetota</taxon>
        <taxon>Coriobacteriia</taxon>
        <taxon>Coriobacteriales</taxon>
        <taxon>Coriobacteriaceae</taxon>
        <taxon>Coriobacteriaceae incertae sedis</taxon>
        <taxon>Candidatus Coprovicinus</taxon>
    </lineage>
</organism>
<gene>
    <name evidence="4" type="ORF">IAD17_01480</name>
</gene>
<evidence type="ECO:0000313" key="4">
    <source>
        <dbReference type="EMBL" id="HIU23584.1"/>
    </source>
</evidence>
<protein>
    <recommendedName>
        <fullName evidence="6">BREX system P-loop protein BrxC</fullName>
    </recommendedName>
</protein>
<feature type="domain" description="Probable ATP-binding protein BrxC 4th six-stranded beta-sheet" evidence="3">
    <location>
        <begin position="19"/>
        <end position="193"/>
    </location>
</feature>
<dbReference type="Pfam" id="PF25796">
    <property type="entry name" value="BREX_BrxC_4th"/>
    <property type="match status" value="1"/>
</dbReference>
<dbReference type="Pfam" id="PF25792">
    <property type="entry name" value="BREX_BrxC_helical"/>
    <property type="match status" value="1"/>
</dbReference>
<feature type="domain" description="Probable ATP-binding protein BrxC alpha-helical" evidence="2">
    <location>
        <begin position="329"/>
        <end position="454"/>
    </location>
</feature>
<reference evidence="4" key="1">
    <citation type="submission" date="2020-10" db="EMBL/GenBank/DDBJ databases">
        <authorList>
            <person name="Gilroy R."/>
        </authorList>
    </citation>
    <scope>NUCLEOTIDE SEQUENCE</scope>
    <source>
        <strain evidence="4">ChiHjej12B11-29160</strain>
    </source>
</reference>
<proteinExistence type="predicted"/>
<dbReference type="InterPro" id="IPR058038">
    <property type="entry name" value="BREX_BrxC_wHTH"/>
</dbReference>
<evidence type="ECO:0000259" key="2">
    <source>
        <dbReference type="Pfam" id="PF25792"/>
    </source>
</evidence>
<reference evidence="4" key="2">
    <citation type="journal article" date="2021" name="PeerJ">
        <title>Extensive microbial diversity within the chicken gut microbiome revealed by metagenomics and culture.</title>
        <authorList>
            <person name="Gilroy R."/>
            <person name="Ravi A."/>
            <person name="Getino M."/>
            <person name="Pursley I."/>
            <person name="Horton D.L."/>
            <person name="Alikhan N.F."/>
            <person name="Baker D."/>
            <person name="Gharbi K."/>
            <person name="Hall N."/>
            <person name="Watson M."/>
            <person name="Adriaenssens E.M."/>
            <person name="Foster-Nyarko E."/>
            <person name="Jarju S."/>
            <person name="Secka A."/>
            <person name="Antonio M."/>
            <person name="Oren A."/>
            <person name="Chaudhuri R.R."/>
            <person name="La Ragione R."/>
            <person name="Hildebrand F."/>
            <person name="Pallen M.J."/>
        </authorList>
    </citation>
    <scope>NUCLEOTIDE SEQUENCE</scope>
    <source>
        <strain evidence="4">ChiHjej12B11-29160</strain>
    </source>
</reference>
<accession>A0A9D1HW08</accession>
<evidence type="ECO:0000259" key="1">
    <source>
        <dbReference type="Pfam" id="PF25791"/>
    </source>
</evidence>
<dbReference type="EMBL" id="DVMQ01000005">
    <property type="protein sequence ID" value="HIU23584.1"/>
    <property type="molecule type" value="Genomic_DNA"/>
</dbReference>
<evidence type="ECO:0008006" key="6">
    <source>
        <dbReference type="Google" id="ProtNLM"/>
    </source>
</evidence>
<dbReference type="Pfam" id="PF25791">
    <property type="entry name" value="WHD_BREX_BrxC"/>
    <property type="match status" value="1"/>
</dbReference>
<sequence length="661" mass="74789">MYTFLTDEEQDIARAIHDTPVDTAQITRKIGAVVFDEIFPNKKLRVGKGDCANDFPIDRYVDEAVYGNAQNGLKLRLMTALSDVEAEGGAQRLILRSANGEAICVLKDTAYYDALEEASRIERYIMTQNVQVLSATTRLILDNRRKEQRQLEVEAAELLKRAIQDADFYVAGTTFMPRSSGAAARLTEALETLVENVYTKLNYIDHNVRDDAEVLAIARGAAQSFDGLEANKRALEDVSQYLEVQHQRHLEISMQELQHRYNAIPYGWREIDIAAVVAALIASQRAQIRYQGQLIAPTNSALADLLRQRNKVANVKVEQRVIVSEAQRAQAQRILKEIFPQESFPLDEDGLTRSAKAAFEQLQKELQDLLDREFNRSTYINRRPYPGRLIVEQGIKLCKTIVAQANDPAAFIKTIRDNEDDLYDFSDDIGPVRQFFNGGQREWFDRADELISSINASERTYFAGNSEVEQALATISEVLAKDDPYKQLKDIPACVNMVEQERNTLLAQKRNDILDQLSKTFDEIESAAQEEGVTLSSAGDRRLALKNLAHGAKSLTELDTIPLNIATYRDEAYREIERRKAAREKPKPATTSVTVTDHVVHEQPIKEPLRPTPEPKRIKLSNLCRPRTLYTPDDIQAYVEDLRTRLNSELTKNNDDGIFVS</sequence>
<comment type="caution">
    <text evidence="4">The sequence shown here is derived from an EMBL/GenBank/DDBJ whole genome shotgun (WGS) entry which is preliminary data.</text>
</comment>
<evidence type="ECO:0000259" key="3">
    <source>
        <dbReference type="Pfam" id="PF25796"/>
    </source>
</evidence>